<evidence type="ECO:0000313" key="4">
    <source>
        <dbReference type="Proteomes" id="UP001160483"/>
    </source>
</evidence>
<dbReference type="GO" id="GO:0035869">
    <property type="term" value="C:ciliary transition zone"/>
    <property type="evidence" value="ECO:0007669"/>
    <property type="project" value="TreeGrafter"/>
</dbReference>
<dbReference type="InterPro" id="IPR027267">
    <property type="entry name" value="AH/BAR_dom_sf"/>
</dbReference>
<dbReference type="SUPFAM" id="SSF103657">
    <property type="entry name" value="BAR/IMD domain-like"/>
    <property type="match status" value="1"/>
</dbReference>
<gene>
    <name evidence="2" type="ORF">PBS001_LOCUS6907</name>
    <name evidence="1" type="ORF">PBS003_LOCUS3232</name>
</gene>
<dbReference type="PANTHER" id="PTHR21223:SF2">
    <property type="entry name" value="CBY1-INTERACTING BAR DOMAIN-CONTAINING PROTEIN HOMOLOG"/>
    <property type="match status" value="1"/>
</dbReference>
<dbReference type="EMBL" id="CAKKTJ010000155">
    <property type="protein sequence ID" value="CAH0476451.1"/>
    <property type="molecule type" value="Genomic_DNA"/>
</dbReference>
<dbReference type="EMBL" id="CAKLCB010000358">
    <property type="protein sequence ID" value="CAH0520427.1"/>
    <property type="molecule type" value="Genomic_DNA"/>
</dbReference>
<dbReference type="AlphaFoldDB" id="A0AAU9KQ24"/>
<protein>
    <recommendedName>
        <fullName evidence="5">BAR domain-containing protein</fullName>
    </recommendedName>
</protein>
<evidence type="ECO:0000313" key="3">
    <source>
        <dbReference type="Proteomes" id="UP001158986"/>
    </source>
</evidence>
<dbReference type="GO" id="GO:0060271">
    <property type="term" value="P:cilium assembly"/>
    <property type="evidence" value="ECO:0007669"/>
    <property type="project" value="TreeGrafter"/>
</dbReference>
<dbReference type="Proteomes" id="UP001158986">
    <property type="component" value="Unassembled WGS sequence"/>
</dbReference>
<sequence>MEEPRHGRYELLQTQLEVIERNGRVLEAIIEKMIAIRMKQETFLHEFAKSMNDLAIHEDCVSLAKCLGELSECGQKMENDCHDIMIERPEMEIVQIWTQIQEWGIGPMKKLVEDGEKVMKIEAKLQKEYNELKQGSSVKEKDKKLRMLLDQKRRVDNVHALLETHMENFDRYRIDKMKKIVTELARSQAFYHAKGLELFAVPCQAIATLDITEMKGTTQVASADAS</sequence>
<organism evidence="1 4">
    <name type="scientific">Peronospora belbahrii</name>
    <dbReference type="NCBI Taxonomy" id="622444"/>
    <lineage>
        <taxon>Eukaryota</taxon>
        <taxon>Sar</taxon>
        <taxon>Stramenopiles</taxon>
        <taxon>Oomycota</taxon>
        <taxon>Peronosporomycetes</taxon>
        <taxon>Peronosporales</taxon>
        <taxon>Peronosporaceae</taxon>
        <taxon>Peronospora</taxon>
    </lineage>
</organism>
<evidence type="ECO:0000313" key="2">
    <source>
        <dbReference type="EMBL" id="CAH0520427.1"/>
    </source>
</evidence>
<dbReference type="Pfam" id="PF06730">
    <property type="entry name" value="FAM92"/>
    <property type="match status" value="1"/>
</dbReference>
<evidence type="ECO:0008006" key="5">
    <source>
        <dbReference type="Google" id="ProtNLM"/>
    </source>
</evidence>
<proteinExistence type="predicted"/>
<name>A0AAU9KQ24_9STRA</name>
<keyword evidence="3" id="KW-1185">Reference proteome</keyword>
<accession>A0AAU9KQ24</accession>
<evidence type="ECO:0000313" key="1">
    <source>
        <dbReference type="EMBL" id="CAH0476451.1"/>
    </source>
</evidence>
<dbReference type="GO" id="GO:0036064">
    <property type="term" value="C:ciliary basal body"/>
    <property type="evidence" value="ECO:0007669"/>
    <property type="project" value="TreeGrafter"/>
</dbReference>
<dbReference type="Proteomes" id="UP001160483">
    <property type="component" value="Unassembled WGS sequence"/>
</dbReference>
<dbReference type="Gene3D" id="1.20.1270.60">
    <property type="entry name" value="Arfaptin homology (AH) domain/BAR domain"/>
    <property type="match status" value="1"/>
</dbReference>
<reference evidence="1 3" key="1">
    <citation type="submission" date="2021-11" db="EMBL/GenBank/DDBJ databases">
        <authorList>
            <person name="Islam A."/>
            <person name="Islam S."/>
            <person name="Flora M.S."/>
            <person name="Rahman M."/>
            <person name="Ziaur R.M."/>
            <person name="Epstein J.H."/>
            <person name="Hassan M."/>
            <person name="Klassen M."/>
            <person name="Woodard K."/>
            <person name="Webb A."/>
            <person name="Webby R.J."/>
            <person name="El Zowalaty M.E."/>
        </authorList>
    </citation>
    <scope>NUCLEOTIDE SEQUENCE</scope>
    <source>
        <strain evidence="2">Pbs1</strain>
        <strain evidence="1">Pbs3</strain>
    </source>
</reference>
<dbReference type="PANTHER" id="PTHR21223">
    <property type="entry name" value="CBY1-INTERACTING BAR DOMAIN-CONTAINING PROTEIN HOMOLOG"/>
    <property type="match status" value="1"/>
</dbReference>
<dbReference type="InterPro" id="IPR009602">
    <property type="entry name" value="CBAR/FAM92"/>
</dbReference>
<comment type="caution">
    <text evidence="1">The sequence shown here is derived from an EMBL/GenBank/DDBJ whole genome shotgun (WGS) entry which is preliminary data.</text>
</comment>